<accession>A0A926XUV1</accession>
<dbReference type="Gene3D" id="3.40.50.150">
    <property type="entry name" value="Vaccinia Virus protein VP39"/>
    <property type="match status" value="1"/>
</dbReference>
<dbReference type="InterPro" id="IPR029063">
    <property type="entry name" value="SAM-dependent_MTases_sf"/>
</dbReference>
<evidence type="ECO:0000313" key="2">
    <source>
        <dbReference type="Proteomes" id="UP000598820"/>
    </source>
</evidence>
<keyword evidence="1" id="KW-0489">Methyltransferase</keyword>
<dbReference type="EMBL" id="JACWZY010000005">
    <property type="protein sequence ID" value="MBD2700702.1"/>
    <property type="molecule type" value="Genomic_DNA"/>
</dbReference>
<dbReference type="Proteomes" id="UP000598820">
    <property type="component" value="Unassembled WGS sequence"/>
</dbReference>
<dbReference type="Pfam" id="PF13489">
    <property type="entry name" value="Methyltransf_23"/>
    <property type="match status" value="1"/>
</dbReference>
<protein>
    <submittedName>
        <fullName evidence="1">Class I SAM-dependent methyltransferase</fullName>
    </submittedName>
</protein>
<evidence type="ECO:0000313" key="1">
    <source>
        <dbReference type="EMBL" id="MBD2700702.1"/>
    </source>
</evidence>
<name>A0A926XUV1_9BACT</name>
<dbReference type="CDD" id="cd02440">
    <property type="entry name" value="AdoMet_MTases"/>
    <property type="match status" value="1"/>
</dbReference>
<sequence length="240" mass="27592">MQAITIGNQSDTSYNWDYIFSNAYNNRTGRYKSKTQLNFIIKNLNRNALRILDVAGGSGRFAIPLLEYSNDITVIDINQSAIDILKYRNQKISAICGDFLATELNKTYSTIVCIEALCYFSNIQDVISKMNKLLDDRGNIIFTYTNTDSWRYWLRKLKALAGGESSYYDVNLSALKKILNDCQFEIEAVEGMNWIPLPLTSNTILVDFFVFLEQKLNLKNWQSQSPWLLISARKTGDIRR</sequence>
<organism evidence="1 2">
    <name type="scientific">Spirosoma profusum</name>
    <dbReference type="NCBI Taxonomy" id="2771354"/>
    <lineage>
        <taxon>Bacteria</taxon>
        <taxon>Pseudomonadati</taxon>
        <taxon>Bacteroidota</taxon>
        <taxon>Cytophagia</taxon>
        <taxon>Cytophagales</taxon>
        <taxon>Cytophagaceae</taxon>
        <taxon>Spirosoma</taxon>
    </lineage>
</organism>
<keyword evidence="1" id="KW-0808">Transferase</keyword>
<gene>
    <name evidence="1" type="ORF">IC229_08645</name>
</gene>
<reference evidence="1" key="1">
    <citation type="submission" date="2020-09" db="EMBL/GenBank/DDBJ databases">
        <authorList>
            <person name="Kim M.K."/>
        </authorList>
    </citation>
    <scope>NUCLEOTIDE SEQUENCE</scope>
    <source>
        <strain evidence="1">BT702</strain>
    </source>
</reference>
<comment type="caution">
    <text evidence="1">The sequence shown here is derived from an EMBL/GenBank/DDBJ whole genome shotgun (WGS) entry which is preliminary data.</text>
</comment>
<dbReference type="GO" id="GO:0008168">
    <property type="term" value="F:methyltransferase activity"/>
    <property type="evidence" value="ECO:0007669"/>
    <property type="project" value="UniProtKB-KW"/>
</dbReference>
<dbReference type="RefSeq" id="WP_190886557.1">
    <property type="nucleotide sequence ID" value="NZ_JACWZY010000005.1"/>
</dbReference>
<dbReference type="AlphaFoldDB" id="A0A926XUV1"/>
<proteinExistence type="predicted"/>
<dbReference type="SUPFAM" id="SSF53335">
    <property type="entry name" value="S-adenosyl-L-methionine-dependent methyltransferases"/>
    <property type="match status" value="1"/>
</dbReference>
<dbReference type="GO" id="GO:0032259">
    <property type="term" value="P:methylation"/>
    <property type="evidence" value="ECO:0007669"/>
    <property type="project" value="UniProtKB-KW"/>
</dbReference>
<keyword evidence="2" id="KW-1185">Reference proteome</keyword>